<sequence>MEEKKTTYTEAQKRANEKYLKNNPLEQKRRNIRSMKSHCKRYILECNDEEFEDVLAWIEERKK</sequence>
<dbReference type="EMBL" id="CP060637">
    <property type="protein sequence ID" value="QNM15537.1"/>
    <property type="molecule type" value="Genomic_DNA"/>
</dbReference>
<name>A0A7G9GXK5_9FUSO</name>
<reference evidence="1 2" key="1">
    <citation type="submission" date="2020-08" db="EMBL/GenBank/DDBJ databases">
        <authorList>
            <person name="Liu C."/>
            <person name="Sun Q."/>
        </authorList>
    </citation>
    <scope>NUCLEOTIDE SEQUENCE [LARGE SCALE GENOMIC DNA]</scope>
    <source>
        <strain evidence="1 2">NSJ-57</strain>
    </source>
</reference>
<dbReference type="RefSeq" id="WP_187423003.1">
    <property type="nucleotide sequence ID" value="NZ_CP060637.1"/>
</dbReference>
<dbReference type="KEGG" id="fho:H9Q81_01465"/>
<dbReference type="Proteomes" id="UP000515913">
    <property type="component" value="Chromosome"/>
</dbReference>
<protein>
    <submittedName>
        <fullName evidence="1">Uncharacterized protein</fullName>
    </submittedName>
</protein>
<accession>A0A7G9GXK5</accession>
<evidence type="ECO:0000313" key="1">
    <source>
        <dbReference type="EMBL" id="QNM15537.1"/>
    </source>
</evidence>
<keyword evidence="2" id="KW-1185">Reference proteome</keyword>
<evidence type="ECO:0000313" key="2">
    <source>
        <dbReference type="Proteomes" id="UP000515913"/>
    </source>
</evidence>
<organism evidence="1 2">
    <name type="scientific">Fusobacterium hominis</name>
    <dbReference type="NCBI Taxonomy" id="2764326"/>
    <lineage>
        <taxon>Bacteria</taxon>
        <taxon>Fusobacteriati</taxon>
        <taxon>Fusobacteriota</taxon>
        <taxon>Fusobacteriia</taxon>
        <taxon>Fusobacteriales</taxon>
        <taxon>Fusobacteriaceae</taxon>
        <taxon>Fusobacterium</taxon>
    </lineage>
</organism>
<dbReference type="AlphaFoldDB" id="A0A7G9GXK5"/>
<proteinExistence type="predicted"/>
<gene>
    <name evidence="1" type="ORF">H9Q81_01465</name>
</gene>